<reference evidence="3" key="2">
    <citation type="submission" date="2010-04" db="EMBL/GenBank/DDBJ databases">
        <authorList>
            <person name="Buell R."/>
            <person name="Hamilton J."/>
            <person name="Hostetler J."/>
        </authorList>
    </citation>
    <scope>NUCLEOTIDE SEQUENCE [LARGE SCALE GENOMIC DNA]</scope>
    <source>
        <strain evidence="3">DAOM:BR144</strain>
    </source>
</reference>
<reference evidence="3" key="1">
    <citation type="journal article" date="2010" name="Genome Biol.">
        <title>Genome sequence of the necrotrophic plant pathogen Pythium ultimum reveals original pathogenicity mechanisms and effector repertoire.</title>
        <authorList>
            <person name="Levesque C.A."/>
            <person name="Brouwer H."/>
            <person name="Cano L."/>
            <person name="Hamilton J.P."/>
            <person name="Holt C."/>
            <person name="Huitema E."/>
            <person name="Raffaele S."/>
            <person name="Robideau G.P."/>
            <person name="Thines M."/>
            <person name="Win J."/>
            <person name="Zerillo M.M."/>
            <person name="Beakes G.W."/>
            <person name="Boore J.L."/>
            <person name="Busam D."/>
            <person name="Dumas B."/>
            <person name="Ferriera S."/>
            <person name="Fuerstenberg S.I."/>
            <person name="Gachon C.M."/>
            <person name="Gaulin E."/>
            <person name="Govers F."/>
            <person name="Grenville-Briggs L."/>
            <person name="Horner N."/>
            <person name="Hostetler J."/>
            <person name="Jiang R.H."/>
            <person name="Johnson J."/>
            <person name="Krajaejun T."/>
            <person name="Lin H."/>
            <person name="Meijer H.J."/>
            <person name="Moore B."/>
            <person name="Morris P."/>
            <person name="Phuntmart V."/>
            <person name="Puiu D."/>
            <person name="Shetty J."/>
            <person name="Stajich J.E."/>
            <person name="Tripathy S."/>
            <person name="Wawra S."/>
            <person name="van West P."/>
            <person name="Whitty B.R."/>
            <person name="Coutinho P.M."/>
            <person name="Henrissat B."/>
            <person name="Martin F."/>
            <person name="Thomas P.D."/>
            <person name="Tyler B.M."/>
            <person name="De Vries R.P."/>
            <person name="Kamoun S."/>
            <person name="Yandell M."/>
            <person name="Tisserat N."/>
            <person name="Buell C.R."/>
        </authorList>
    </citation>
    <scope>NUCLEOTIDE SEQUENCE</scope>
    <source>
        <strain evidence="3">DAOM:BR144</strain>
    </source>
</reference>
<evidence type="ECO:0000313" key="3">
    <source>
        <dbReference type="Proteomes" id="UP000019132"/>
    </source>
</evidence>
<dbReference type="AlphaFoldDB" id="K3X074"/>
<accession>K3X074</accession>
<feature type="domain" description="AB hydrolase-1" evidence="1">
    <location>
        <begin position="11"/>
        <end position="289"/>
    </location>
</feature>
<evidence type="ECO:0000259" key="1">
    <source>
        <dbReference type="Pfam" id="PF12697"/>
    </source>
</evidence>
<protein>
    <recommendedName>
        <fullName evidence="1">AB hydrolase-1 domain-containing protein</fullName>
    </recommendedName>
</protein>
<dbReference type="STRING" id="431595.K3X074"/>
<dbReference type="InterPro" id="IPR029058">
    <property type="entry name" value="AB_hydrolase_fold"/>
</dbReference>
<dbReference type="EMBL" id="GL376596">
    <property type="status" value="NOT_ANNOTATED_CDS"/>
    <property type="molecule type" value="Genomic_DNA"/>
</dbReference>
<dbReference type="EnsemblProtists" id="PYU1_T010623">
    <property type="protein sequence ID" value="PYU1_T010623"/>
    <property type="gene ID" value="PYU1_G010600"/>
</dbReference>
<dbReference type="OMA" id="CFSSWDR"/>
<dbReference type="eggNOG" id="ENOG502S7ZY">
    <property type="taxonomic scope" value="Eukaryota"/>
</dbReference>
<dbReference type="Pfam" id="PF12697">
    <property type="entry name" value="Abhydrolase_6"/>
    <property type="match status" value="1"/>
</dbReference>
<dbReference type="InterPro" id="IPR000073">
    <property type="entry name" value="AB_hydrolase_1"/>
</dbReference>
<dbReference type="Gene3D" id="3.40.50.1820">
    <property type="entry name" value="alpha/beta hydrolase"/>
    <property type="match status" value="1"/>
</dbReference>
<name>K3X074_GLOUD</name>
<keyword evidence="3" id="KW-1185">Reference proteome</keyword>
<dbReference type="SUPFAM" id="SSF53474">
    <property type="entry name" value="alpha/beta-Hydrolases"/>
    <property type="match status" value="1"/>
</dbReference>
<sequence>MCPHGSKHATLLFAHGGGFCRQTWDPIIRRLRASSLLQSVDPSQFVTFDFPFHGTKRDKSVTPVVNRETMRVEHPCRYWVEWATEEVYQQVQALPSRASGDFLTRAPLIGIGHSMGAVALWNTEVKHPGTFDGLILFEPIYAMHRLSSPKTTDFLVSITLDREYKWPTLDAATRYFESFRNFAAWDRESLKSYIDGAVVQDDDKTSFSLACHPEIEASIYCADTLDLADVELTRPQCRTILLNGERTKMYKREFFVDLADSLPDIYKVEPSMANTSHLMVLENPEDSAARILKGLTEFIAFQGDDDATTNLSASRL</sequence>
<reference evidence="2" key="3">
    <citation type="submission" date="2015-02" db="UniProtKB">
        <authorList>
            <consortium name="EnsemblProtists"/>
        </authorList>
    </citation>
    <scope>IDENTIFICATION</scope>
    <source>
        <strain evidence="2">DAOM BR144</strain>
    </source>
</reference>
<proteinExistence type="predicted"/>
<organism evidence="2 3">
    <name type="scientific">Globisporangium ultimum (strain ATCC 200006 / CBS 805.95 / DAOM BR144)</name>
    <name type="common">Pythium ultimum</name>
    <dbReference type="NCBI Taxonomy" id="431595"/>
    <lineage>
        <taxon>Eukaryota</taxon>
        <taxon>Sar</taxon>
        <taxon>Stramenopiles</taxon>
        <taxon>Oomycota</taxon>
        <taxon>Peronosporomycetes</taxon>
        <taxon>Pythiales</taxon>
        <taxon>Pythiaceae</taxon>
        <taxon>Globisporangium</taxon>
    </lineage>
</organism>
<evidence type="ECO:0000313" key="2">
    <source>
        <dbReference type="EnsemblProtists" id="PYU1_T010623"/>
    </source>
</evidence>
<dbReference type="HOGENOM" id="CLU_063575_0_0_1"/>
<dbReference type="InParanoid" id="K3X074"/>
<dbReference type="Proteomes" id="UP000019132">
    <property type="component" value="Unassembled WGS sequence"/>
</dbReference>
<dbReference type="VEuPathDB" id="FungiDB:PYU1_G010600"/>